<dbReference type="EMBL" id="VSRR010091105">
    <property type="protein sequence ID" value="MPC92390.1"/>
    <property type="molecule type" value="Genomic_DNA"/>
</dbReference>
<proteinExistence type="predicted"/>
<dbReference type="AlphaFoldDB" id="A0A5B7J6P1"/>
<evidence type="ECO:0000313" key="1">
    <source>
        <dbReference type="EMBL" id="MPC92390.1"/>
    </source>
</evidence>
<evidence type="ECO:0000313" key="2">
    <source>
        <dbReference type="Proteomes" id="UP000324222"/>
    </source>
</evidence>
<keyword evidence="2" id="KW-1185">Reference proteome</keyword>
<protein>
    <submittedName>
        <fullName evidence="1">Uncharacterized protein</fullName>
    </submittedName>
</protein>
<reference evidence="1 2" key="1">
    <citation type="submission" date="2019-05" db="EMBL/GenBank/DDBJ databases">
        <title>Another draft genome of Portunus trituberculatus and its Hox gene families provides insights of decapod evolution.</title>
        <authorList>
            <person name="Jeong J.-H."/>
            <person name="Song I."/>
            <person name="Kim S."/>
            <person name="Choi T."/>
            <person name="Kim D."/>
            <person name="Ryu S."/>
            <person name="Kim W."/>
        </authorList>
    </citation>
    <scope>NUCLEOTIDE SEQUENCE [LARGE SCALE GENOMIC DNA]</scope>
    <source>
        <tissue evidence="1">Muscle</tissue>
    </source>
</reference>
<accession>A0A5B7J6P1</accession>
<sequence>MQIVTAASGQAVMHRVVNGIEGQNRWWSLFEKVWRSEGGWCVVLDSAPHHYSWGTTTLCTLSNMSVVTFLREHGLSTSCSEESGGDGRSTVRISPREWNANFFSRSLSPFLWPLVGERRGRLNRPLFCCRNV</sequence>
<name>A0A5B7J6P1_PORTR</name>
<organism evidence="1 2">
    <name type="scientific">Portunus trituberculatus</name>
    <name type="common">Swimming crab</name>
    <name type="synonym">Neptunus trituberculatus</name>
    <dbReference type="NCBI Taxonomy" id="210409"/>
    <lineage>
        <taxon>Eukaryota</taxon>
        <taxon>Metazoa</taxon>
        <taxon>Ecdysozoa</taxon>
        <taxon>Arthropoda</taxon>
        <taxon>Crustacea</taxon>
        <taxon>Multicrustacea</taxon>
        <taxon>Malacostraca</taxon>
        <taxon>Eumalacostraca</taxon>
        <taxon>Eucarida</taxon>
        <taxon>Decapoda</taxon>
        <taxon>Pleocyemata</taxon>
        <taxon>Brachyura</taxon>
        <taxon>Eubrachyura</taxon>
        <taxon>Portunoidea</taxon>
        <taxon>Portunidae</taxon>
        <taxon>Portuninae</taxon>
        <taxon>Portunus</taxon>
    </lineage>
</organism>
<comment type="caution">
    <text evidence="1">The sequence shown here is derived from an EMBL/GenBank/DDBJ whole genome shotgun (WGS) entry which is preliminary data.</text>
</comment>
<gene>
    <name evidence="1" type="ORF">E2C01_087478</name>
</gene>
<dbReference type="Proteomes" id="UP000324222">
    <property type="component" value="Unassembled WGS sequence"/>
</dbReference>